<dbReference type="EMBL" id="JAYMGO010000024">
    <property type="protein sequence ID" value="KAL1249088.1"/>
    <property type="molecule type" value="Genomic_DNA"/>
</dbReference>
<keyword evidence="3" id="KW-1185">Reference proteome</keyword>
<feature type="compositionally biased region" description="Low complexity" evidence="1">
    <location>
        <begin position="16"/>
        <end position="39"/>
    </location>
</feature>
<feature type="compositionally biased region" description="Acidic residues" evidence="1">
    <location>
        <begin position="40"/>
        <end position="54"/>
    </location>
</feature>
<evidence type="ECO:0000256" key="1">
    <source>
        <dbReference type="SAM" id="MobiDB-lite"/>
    </source>
</evidence>
<sequence length="84" mass="9284">MRSDQLKPVLMRRNRSFPSSFPGFDFPFASLDGDPAGDTTADDEDDDDDDDEDVSASILDTFEPQEETDGDPASPSRITRQTNP</sequence>
<dbReference type="Proteomes" id="UP001558613">
    <property type="component" value="Unassembled WGS sequence"/>
</dbReference>
<name>A0ABR3L8D9_9TELE</name>
<evidence type="ECO:0000313" key="3">
    <source>
        <dbReference type="Proteomes" id="UP001558613"/>
    </source>
</evidence>
<gene>
    <name evidence="2" type="ORF">QQF64_022406</name>
</gene>
<proteinExistence type="predicted"/>
<reference evidence="2 3" key="1">
    <citation type="submission" date="2023-09" db="EMBL/GenBank/DDBJ databases">
        <authorList>
            <person name="Wang M."/>
        </authorList>
    </citation>
    <scope>NUCLEOTIDE SEQUENCE [LARGE SCALE GENOMIC DNA]</scope>
    <source>
        <strain evidence="2">GT-2023</strain>
        <tissue evidence="2">Liver</tissue>
    </source>
</reference>
<accession>A0ABR3L8D9</accession>
<protein>
    <submittedName>
        <fullName evidence="2">Uncharacterized protein</fullName>
    </submittedName>
</protein>
<comment type="caution">
    <text evidence="2">The sequence shown here is derived from an EMBL/GenBank/DDBJ whole genome shotgun (WGS) entry which is preliminary data.</text>
</comment>
<evidence type="ECO:0000313" key="2">
    <source>
        <dbReference type="EMBL" id="KAL1249088.1"/>
    </source>
</evidence>
<organism evidence="2 3">
    <name type="scientific">Cirrhinus molitorella</name>
    <name type="common">mud carp</name>
    <dbReference type="NCBI Taxonomy" id="172907"/>
    <lineage>
        <taxon>Eukaryota</taxon>
        <taxon>Metazoa</taxon>
        <taxon>Chordata</taxon>
        <taxon>Craniata</taxon>
        <taxon>Vertebrata</taxon>
        <taxon>Euteleostomi</taxon>
        <taxon>Actinopterygii</taxon>
        <taxon>Neopterygii</taxon>
        <taxon>Teleostei</taxon>
        <taxon>Ostariophysi</taxon>
        <taxon>Cypriniformes</taxon>
        <taxon>Cyprinidae</taxon>
        <taxon>Labeoninae</taxon>
        <taxon>Labeonini</taxon>
        <taxon>Cirrhinus</taxon>
    </lineage>
</organism>
<feature type="region of interest" description="Disordered" evidence="1">
    <location>
        <begin position="1"/>
        <end position="84"/>
    </location>
</feature>